<dbReference type="SUPFAM" id="SSF48452">
    <property type="entry name" value="TPR-like"/>
    <property type="match status" value="1"/>
</dbReference>
<dbReference type="EMBL" id="JAJNDB010000001">
    <property type="protein sequence ID" value="MCD2192098.1"/>
    <property type="molecule type" value="Genomic_DNA"/>
</dbReference>
<evidence type="ECO:0008006" key="3">
    <source>
        <dbReference type="Google" id="ProtNLM"/>
    </source>
</evidence>
<keyword evidence="2" id="KW-1185">Reference proteome</keyword>
<proteinExistence type="predicted"/>
<evidence type="ECO:0000313" key="2">
    <source>
        <dbReference type="Proteomes" id="UP001199469"/>
    </source>
</evidence>
<dbReference type="Proteomes" id="UP001199469">
    <property type="component" value="Unassembled WGS sequence"/>
</dbReference>
<dbReference type="InterPro" id="IPR011990">
    <property type="entry name" value="TPR-like_helical_dom_sf"/>
</dbReference>
<dbReference type="Gene3D" id="1.25.40.1040">
    <property type="match status" value="1"/>
</dbReference>
<sequence>MWRGLRLHPELFSTYQDFLQFRLGRNFDEAMTSLRAAVKLDPGNLALRLDLGKLQERMQMYLDALLTYDDIITVAARRDVRLSRWWGSSNTNNEIRGWSDSRRTRGLRADDPVILIARYRHAQLLGLSDKLAQQWWTRKERCITGEHRSAREERRAYLRQALATRLGKRYRRLVIRLPLDEDLNRPRCLGQLTEVEDDLARRSRNAEARIYFAMLAQYEYDHLVGDYARVGSEICTGARFTTESSRGRRESP</sequence>
<organism evidence="1 2">
    <name type="scientific">Actinomycetospora endophytica</name>
    <dbReference type="NCBI Taxonomy" id="2291215"/>
    <lineage>
        <taxon>Bacteria</taxon>
        <taxon>Bacillati</taxon>
        <taxon>Actinomycetota</taxon>
        <taxon>Actinomycetes</taxon>
        <taxon>Pseudonocardiales</taxon>
        <taxon>Pseudonocardiaceae</taxon>
        <taxon>Actinomycetospora</taxon>
    </lineage>
</organism>
<evidence type="ECO:0000313" key="1">
    <source>
        <dbReference type="EMBL" id="MCD2192098.1"/>
    </source>
</evidence>
<protein>
    <recommendedName>
        <fullName evidence="3">Tetratricopeptide repeat protein</fullName>
    </recommendedName>
</protein>
<dbReference type="RefSeq" id="WP_230729789.1">
    <property type="nucleotide sequence ID" value="NZ_JAJNDB010000001.1"/>
</dbReference>
<gene>
    <name evidence="1" type="ORF">LQ327_01660</name>
</gene>
<name>A0ABS8P1G6_9PSEU</name>
<accession>A0ABS8P1G6</accession>
<comment type="caution">
    <text evidence="1">The sequence shown here is derived from an EMBL/GenBank/DDBJ whole genome shotgun (WGS) entry which is preliminary data.</text>
</comment>
<reference evidence="1 2" key="1">
    <citation type="submission" date="2021-11" db="EMBL/GenBank/DDBJ databases">
        <title>Draft genome sequence of Actinomycetospora sp. SF1 isolated from the rhizosphere soil.</title>
        <authorList>
            <person name="Duangmal K."/>
            <person name="Chantavorakit T."/>
        </authorList>
    </citation>
    <scope>NUCLEOTIDE SEQUENCE [LARGE SCALE GENOMIC DNA]</scope>
    <source>
        <strain evidence="1 2">TBRC 5722</strain>
    </source>
</reference>